<dbReference type="InterPro" id="IPR011075">
    <property type="entry name" value="TetR_C"/>
</dbReference>
<evidence type="ECO:0000256" key="4">
    <source>
        <dbReference type="PROSITE-ProRule" id="PRU00335"/>
    </source>
</evidence>
<feature type="region of interest" description="Disordered" evidence="5">
    <location>
        <begin position="207"/>
        <end position="230"/>
    </location>
</feature>
<name>A0A3D9SQ22_9ACTN</name>
<keyword evidence="2 4" id="KW-0238">DNA-binding</keyword>
<dbReference type="Gene3D" id="1.10.357.10">
    <property type="entry name" value="Tetracycline Repressor, domain 2"/>
    <property type="match status" value="1"/>
</dbReference>
<proteinExistence type="predicted"/>
<evidence type="ECO:0000256" key="2">
    <source>
        <dbReference type="ARBA" id="ARBA00023125"/>
    </source>
</evidence>
<accession>A0A3D9SQ22</accession>
<protein>
    <submittedName>
        <fullName evidence="7">TetR family transcriptional regulator</fullName>
    </submittedName>
</protein>
<organism evidence="7 8">
    <name type="scientific">Thermomonospora umbrina</name>
    <dbReference type="NCBI Taxonomy" id="111806"/>
    <lineage>
        <taxon>Bacteria</taxon>
        <taxon>Bacillati</taxon>
        <taxon>Actinomycetota</taxon>
        <taxon>Actinomycetes</taxon>
        <taxon>Streptosporangiales</taxon>
        <taxon>Thermomonosporaceae</taxon>
        <taxon>Thermomonospora</taxon>
    </lineage>
</organism>
<feature type="compositionally biased region" description="Basic and acidic residues" evidence="5">
    <location>
        <begin position="1"/>
        <end position="12"/>
    </location>
</feature>
<dbReference type="GO" id="GO:0003700">
    <property type="term" value="F:DNA-binding transcription factor activity"/>
    <property type="evidence" value="ECO:0007669"/>
    <property type="project" value="TreeGrafter"/>
</dbReference>
<dbReference type="PANTHER" id="PTHR30055">
    <property type="entry name" value="HTH-TYPE TRANSCRIPTIONAL REGULATOR RUTR"/>
    <property type="match status" value="1"/>
</dbReference>
<keyword evidence="3" id="KW-0804">Transcription</keyword>
<dbReference type="OrthoDB" id="9796019at2"/>
<sequence>MAADEDLGRRGDGPATRRRGEALEQAILEAAAAELRESGYAGMTMDKVARRAATNKNAIYRRWRHRAALGVAAYRHLARSRTPTPDTGSLRGDALELLRRTNATWSSPEGAILRDLLAASSDDPQLLTLLREQAGDAMGTAWLTLLSRAVARAEAPPEALHPRVAALPMTLLRGEYALRGLPSVPDAVLTEIVDEVFLPLVRGRSPQAPQTLTSAAPTPPPNAGGDPLRA</sequence>
<keyword evidence="1" id="KW-0805">Transcription regulation</keyword>
<feature type="compositionally biased region" description="Polar residues" evidence="5">
    <location>
        <begin position="207"/>
        <end position="216"/>
    </location>
</feature>
<dbReference type="InterPro" id="IPR050109">
    <property type="entry name" value="HTH-type_TetR-like_transc_reg"/>
</dbReference>
<dbReference type="SUPFAM" id="SSF48498">
    <property type="entry name" value="Tetracyclin repressor-like, C-terminal domain"/>
    <property type="match status" value="1"/>
</dbReference>
<feature type="region of interest" description="Disordered" evidence="5">
    <location>
        <begin position="1"/>
        <end position="20"/>
    </location>
</feature>
<feature type="DNA-binding region" description="H-T-H motif" evidence="4">
    <location>
        <begin position="44"/>
        <end position="63"/>
    </location>
</feature>
<evidence type="ECO:0000259" key="6">
    <source>
        <dbReference type="PROSITE" id="PS50977"/>
    </source>
</evidence>
<dbReference type="AlphaFoldDB" id="A0A3D9SQ22"/>
<dbReference type="PANTHER" id="PTHR30055:SF148">
    <property type="entry name" value="TETR-FAMILY TRANSCRIPTIONAL REGULATOR"/>
    <property type="match status" value="1"/>
</dbReference>
<dbReference type="InterPro" id="IPR036271">
    <property type="entry name" value="Tet_transcr_reg_TetR-rel_C_sf"/>
</dbReference>
<dbReference type="EMBL" id="QTTT01000001">
    <property type="protein sequence ID" value="REE98052.1"/>
    <property type="molecule type" value="Genomic_DNA"/>
</dbReference>
<evidence type="ECO:0000313" key="8">
    <source>
        <dbReference type="Proteomes" id="UP000256661"/>
    </source>
</evidence>
<dbReference type="PROSITE" id="PS50977">
    <property type="entry name" value="HTH_TETR_2"/>
    <property type="match status" value="1"/>
</dbReference>
<evidence type="ECO:0000313" key="7">
    <source>
        <dbReference type="EMBL" id="REE98052.1"/>
    </source>
</evidence>
<feature type="domain" description="HTH tetR-type" evidence="6">
    <location>
        <begin position="21"/>
        <end position="81"/>
    </location>
</feature>
<evidence type="ECO:0000256" key="3">
    <source>
        <dbReference type="ARBA" id="ARBA00023163"/>
    </source>
</evidence>
<dbReference type="InterPro" id="IPR001647">
    <property type="entry name" value="HTH_TetR"/>
</dbReference>
<dbReference type="GO" id="GO:0000976">
    <property type="term" value="F:transcription cis-regulatory region binding"/>
    <property type="evidence" value="ECO:0007669"/>
    <property type="project" value="TreeGrafter"/>
</dbReference>
<dbReference type="Pfam" id="PF00440">
    <property type="entry name" value="TetR_N"/>
    <property type="match status" value="1"/>
</dbReference>
<keyword evidence="8" id="KW-1185">Reference proteome</keyword>
<dbReference type="Pfam" id="PF16859">
    <property type="entry name" value="TetR_C_11"/>
    <property type="match status" value="1"/>
</dbReference>
<dbReference type="Proteomes" id="UP000256661">
    <property type="component" value="Unassembled WGS sequence"/>
</dbReference>
<evidence type="ECO:0000256" key="1">
    <source>
        <dbReference type="ARBA" id="ARBA00023015"/>
    </source>
</evidence>
<dbReference type="Gene3D" id="1.10.10.60">
    <property type="entry name" value="Homeodomain-like"/>
    <property type="match status" value="1"/>
</dbReference>
<dbReference type="InterPro" id="IPR009057">
    <property type="entry name" value="Homeodomain-like_sf"/>
</dbReference>
<evidence type="ECO:0000256" key="5">
    <source>
        <dbReference type="SAM" id="MobiDB-lite"/>
    </source>
</evidence>
<dbReference type="SUPFAM" id="SSF46689">
    <property type="entry name" value="Homeodomain-like"/>
    <property type="match status" value="1"/>
</dbReference>
<gene>
    <name evidence="7" type="ORF">DFJ69_3532</name>
</gene>
<comment type="caution">
    <text evidence="7">The sequence shown here is derived from an EMBL/GenBank/DDBJ whole genome shotgun (WGS) entry which is preliminary data.</text>
</comment>
<reference evidence="7 8" key="1">
    <citation type="submission" date="2018-08" db="EMBL/GenBank/DDBJ databases">
        <title>Sequencing the genomes of 1000 actinobacteria strains.</title>
        <authorList>
            <person name="Klenk H.-P."/>
        </authorList>
    </citation>
    <scope>NUCLEOTIDE SEQUENCE [LARGE SCALE GENOMIC DNA]</scope>
    <source>
        <strain evidence="7 8">DSM 43927</strain>
    </source>
</reference>